<dbReference type="GO" id="GO:0016301">
    <property type="term" value="F:kinase activity"/>
    <property type="evidence" value="ECO:0007669"/>
    <property type="project" value="UniProtKB-KW"/>
</dbReference>
<dbReference type="Proteomes" id="UP001153069">
    <property type="component" value="Unassembled WGS sequence"/>
</dbReference>
<gene>
    <name evidence="2" type="ORF">SEMRO_1220_G253570.1</name>
</gene>
<accession>A0A9N8HT02</accession>
<keyword evidence="3" id="KW-1185">Reference proteome</keyword>
<reference evidence="2" key="1">
    <citation type="submission" date="2020-06" db="EMBL/GenBank/DDBJ databases">
        <authorList>
            <consortium name="Plant Systems Biology data submission"/>
        </authorList>
    </citation>
    <scope>NUCLEOTIDE SEQUENCE</scope>
    <source>
        <strain evidence="2">D6</strain>
    </source>
</reference>
<feature type="domain" description="Sulfatase-modifying factor enzyme-like" evidence="1">
    <location>
        <begin position="534"/>
        <end position="711"/>
    </location>
</feature>
<dbReference type="Gene3D" id="3.90.1580.10">
    <property type="entry name" value="paralog of FGE (formylglycine-generating enzyme)"/>
    <property type="match status" value="1"/>
</dbReference>
<dbReference type="PANTHER" id="PTHR23150">
    <property type="entry name" value="SULFATASE MODIFYING FACTOR 1, 2"/>
    <property type="match status" value="1"/>
</dbReference>
<proteinExistence type="predicted"/>
<dbReference type="PANTHER" id="PTHR23150:SF19">
    <property type="entry name" value="FORMYLGLYCINE-GENERATING ENZYME"/>
    <property type="match status" value="1"/>
</dbReference>
<dbReference type="GO" id="GO:0120147">
    <property type="term" value="F:formylglycine-generating oxidase activity"/>
    <property type="evidence" value="ECO:0007669"/>
    <property type="project" value="TreeGrafter"/>
</dbReference>
<dbReference type="InterPro" id="IPR051043">
    <property type="entry name" value="Sulfatase_Mod_Factor_Kinase"/>
</dbReference>
<comment type="caution">
    <text evidence="2">The sequence shown here is derived from an EMBL/GenBank/DDBJ whole genome shotgun (WGS) entry which is preliminary data.</text>
</comment>
<evidence type="ECO:0000313" key="3">
    <source>
        <dbReference type="Proteomes" id="UP001153069"/>
    </source>
</evidence>
<dbReference type="SUPFAM" id="SSF49785">
    <property type="entry name" value="Galactose-binding domain-like"/>
    <property type="match status" value="1"/>
</dbReference>
<protein>
    <submittedName>
        <fullName evidence="2">Protein kinase pkn1</fullName>
    </submittedName>
</protein>
<dbReference type="Pfam" id="PF03781">
    <property type="entry name" value="FGE-sulfatase"/>
    <property type="match status" value="1"/>
</dbReference>
<dbReference type="SUPFAM" id="SSF56436">
    <property type="entry name" value="C-type lectin-like"/>
    <property type="match status" value="1"/>
</dbReference>
<dbReference type="AlphaFoldDB" id="A0A9N8HT02"/>
<organism evidence="2 3">
    <name type="scientific">Seminavis robusta</name>
    <dbReference type="NCBI Taxonomy" id="568900"/>
    <lineage>
        <taxon>Eukaryota</taxon>
        <taxon>Sar</taxon>
        <taxon>Stramenopiles</taxon>
        <taxon>Ochrophyta</taxon>
        <taxon>Bacillariophyta</taxon>
        <taxon>Bacillariophyceae</taxon>
        <taxon>Bacillariophycidae</taxon>
        <taxon>Naviculales</taxon>
        <taxon>Naviculaceae</taxon>
        <taxon>Seminavis</taxon>
    </lineage>
</organism>
<dbReference type="OrthoDB" id="659at2759"/>
<dbReference type="InterPro" id="IPR005532">
    <property type="entry name" value="SUMF_dom"/>
</dbReference>
<keyword evidence="2" id="KW-0418">Kinase</keyword>
<dbReference type="InterPro" id="IPR008979">
    <property type="entry name" value="Galactose-bd-like_sf"/>
</dbReference>
<dbReference type="InterPro" id="IPR042095">
    <property type="entry name" value="SUMF_sf"/>
</dbReference>
<dbReference type="InterPro" id="IPR016187">
    <property type="entry name" value="CTDL_fold"/>
</dbReference>
<sequence length="811" mass="90669">MTMEDLEKQYSTQLEELRAELKEQILPETTDAAALDQFVSSTALDDKLVQYVMLYEATPKGLAEFASQNAENAAMIQSLLSNTALLKEMLLADSPMASQKGRGAYKWSPALYGPAMKIYSDILEASEHASKTDTILGRLALAIALELAVPLPQENPKTPPDGADEFVDPVRRYLNYEMAFLDGELDPAFELLSAWELRFVVDGAEPDETLVWGREMLKNYRPDNMFGGYAWRYSNMVRSNVRYWSGGFKYDQPHMQQYQNILMNGGVCGRRAFFGRFILRAFGIPTTARPSRGHGALCHWTPNEGWVVNLGGGFGCGWTKTRYVNCGDFYVTTQARNNAEDYWKVKRAQWIGDVMEETRIYGEHDGAAEKNLGFWYKLSLETQKAIIEAFPNKKAPPRTLTGDHKPTIAEKIQAEKTPPSQVRYEDGGVIKIPADAFINPRQTKDVQVMKSFLFGGNQIYLPEFSTQGLSVLRSSTWKSDPQGCRSGFRLKSGGYGQYHDWGFRVAITGVDASSSCPNESMTVDLAHDGKVMMDFVYIKPGTFVMGGENETDDRFLCVEVPKHEVTLTRGFWLGKYPVTQAQYEIIMGSNPSKSTKDPDCPVDNIGEGDALEYCEKLVETIGKDFRLPTEAEWEYAARGGQGDTRFFFGDDESLLGDYAWFNGNSDGKSHPVGQKKPNPFGLYDIIGNVLERCSDRYDKDYYKNSPSVDPTGPQQGTKSTFEYKINVPQAGNYLVEAEVVTANAKQRLNVMVNGDEASTAVINMPCTNGYWQDSETVTIALKQGENTLRFLRDKPPQLGISIKGFTVKPAN</sequence>
<evidence type="ECO:0000313" key="2">
    <source>
        <dbReference type="EMBL" id="CAB9521668.1"/>
    </source>
</evidence>
<keyword evidence="2" id="KW-0808">Transferase</keyword>
<name>A0A9N8HT02_9STRA</name>
<dbReference type="EMBL" id="CAICTM010001218">
    <property type="protein sequence ID" value="CAB9521668.1"/>
    <property type="molecule type" value="Genomic_DNA"/>
</dbReference>
<evidence type="ECO:0000259" key="1">
    <source>
        <dbReference type="Pfam" id="PF03781"/>
    </source>
</evidence>